<keyword evidence="8 16" id="KW-0863">Zinc-finger</keyword>
<dbReference type="Pfam" id="PF01207">
    <property type="entry name" value="Dus"/>
    <property type="match status" value="1"/>
</dbReference>
<keyword evidence="6" id="KW-0507">mRNA processing</keyword>
<name>A0ABR4N1I1_9FUNG</name>
<keyword evidence="4 17" id="KW-0285">Flavoprotein</keyword>
<dbReference type="InterPro" id="IPR035587">
    <property type="entry name" value="DUS-like_FMN-bd"/>
</dbReference>
<proteinExistence type="inferred from homology"/>
<feature type="compositionally biased region" description="Low complexity" evidence="18">
    <location>
        <begin position="64"/>
        <end position="75"/>
    </location>
</feature>
<evidence type="ECO:0000256" key="3">
    <source>
        <dbReference type="ARBA" id="ARBA00022143"/>
    </source>
</evidence>
<comment type="catalytic activity">
    <reaction evidence="12">
        <text>5,6-dihydrouridine(47) in tRNA + NAD(+) = uridine(47) in tRNA + NADH + H(+)</text>
        <dbReference type="Rhea" id="RHEA:53364"/>
        <dbReference type="Rhea" id="RHEA-COMP:13539"/>
        <dbReference type="Rhea" id="RHEA-COMP:13540"/>
        <dbReference type="ChEBI" id="CHEBI:15378"/>
        <dbReference type="ChEBI" id="CHEBI:57540"/>
        <dbReference type="ChEBI" id="CHEBI:57945"/>
        <dbReference type="ChEBI" id="CHEBI:65315"/>
        <dbReference type="ChEBI" id="CHEBI:74443"/>
        <dbReference type="EC" id="1.3.1.89"/>
    </reaction>
    <physiologicalReaction direction="right-to-left" evidence="12">
        <dbReference type="Rhea" id="RHEA:53366"/>
    </physiologicalReaction>
</comment>
<feature type="compositionally biased region" description="Basic and acidic residues" evidence="18">
    <location>
        <begin position="85"/>
        <end position="97"/>
    </location>
</feature>
<dbReference type="Gene3D" id="3.20.20.70">
    <property type="entry name" value="Aldolase class I"/>
    <property type="match status" value="1"/>
</dbReference>
<reference evidence="20 21" key="1">
    <citation type="submission" date="2023-09" db="EMBL/GenBank/DDBJ databases">
        <title>Pangenome analysis of Batrachochytrium dendrobatidis and related Chytrids.</title>
        <authorList>
            <person name="Yacoub M.N."/>
            <person name="Stajich J.E."/>
            <person name="James T.Y."/>
        </authorList>
    </citation>
    <scope>NUCLEOTIDE SEQUENCE [LARGE SCALE GENOMIC DNA]</scope>
    <source>
        <strain evidence="20 21">JEL0888</strain>
    </source>
</reference>
<keyword evidence="16 17" id="KW-0862">Zinc</keyword>
<evidence type="ECO:0000256" key="11">
    <source>
        <dbReference type="ARBA" id="ARBA00023027"/>
    </source>
</evidence>
<evidence type="ECO:0000256" key="7">
    <source>
        <dbReference type="ARBA" id="ARBA00022694"/>
    </source>
</evidence>
<sequence length="756" mass="82636">MLRWISENVFAMKRSAEGEASQAHAGAGAADESVQQPAEPAPRASGVLRIKEQFRVKIAPGKPADAADAGAGAEADYGDDDAEAGDAKRQRGDDGGARGKGRHNKNRGMNKPKERKQMTPRDEVRLCPSVAQNIECPFGEKCKHSHDVAAYLAVKGEDLGERCPIYDLLGKCRFGLRCRFAKAHTDMDTFVQLVRSDNLHDEAEFVKNLHMRDVARGAKLKGVNKEKSTEFLKWWATESTRAMKEHEAAGQRNRAVREAKLAAAHAAAKSSEAAGDAAIEGAAIDDAAIDGGANDEAIKDDEAVSENGAAESRDPEHGAKLERIEAGAEGTQIPLRPTEKKVLNLRGKTYLAPLTTVGNLPFRRVCKGFGVDVTCSEMAIAKHLLEGGAQEWALMRRHESETLFGVQIAASHPETFTRCVEVLSEKGIEADFIDLNMGCPVDALTTRGSGSGLLERRTKVRGMLLGAVHVSKIPITVKMRMGLNNHRLVAHRLMPMMRDCGVSAITLHGRTKDQRYTKLADWDYTIRCAKAVVSRHTGGTGSIASSPAFFGNGDILSPQEYWGHIEAGRQALQRANEVDIDADVIAGAVGGEADALREEKALIDDGIDDDGSGESLFAGCMIGRGALIKPWLFSEIQTGKLYDISASERLEMLKKFTNHGLEHWGSDTLGVNTTRRFLCEWLSFLHRYVPVDLIEVLPQRMNERPQQFVGRNDLETLMASDNVKDWIKISEMLLGPAPESFVFLPKHKSNSYEPEG</sequence>
<keyword evidence="9 17" id="KW-0521">NADP</keyword>
<evidence type="ECO:0000256" key="18">
    <source>
        <dbReference type="SAM" id="MobiDB-lite"/>
    </source>
</evidence>
<evidence type="ECO:0000256" key="1">
    <source>
        <dbReference type="ARBA" id="ARBA00001917"/>
    </source>
</evidence>
<evidence type="ECO:0000259" key="19">
    <source>
        <dbReference type="PROSITE" id="PS50103"/>
    </source>
</evidence>
<evidence type="ECO:0000256" key="14">
    <source>
        <dbReference type="ARBA" id="ARBA00049447"/>
    </source>
</evidence>
<keyword evidence="7 17" id="KW-0819">tRNA processing</keyword>
<keyword evidence="16 17" id="KW-0479">Metal-binding</keyword>
<keyword evidence="10 17" id="KW-0560">Oxidoreductase</keyword>
<dbReference type="EC" id="1.3.1.89" evidence="2 17"/>
<evidence type="ECO:0000256" key="17">
    <source>
        <dbReference type="RuleBase" id="RU291113"/>
    </source>
</evidence>
<evidence type="ECO:0000313" key="21">
    <source>
        <dbReference type="Proteomes" id="UP001527925"/>
    </source>
</evidence>
<dbReference type="GO" id="GO:0102265">
    <property type="term" value="F:tRNA-dihydrouridine47 synthase activity"/>
    <property type="evidence" value="ECO:0007669"/>
    <property type="project" value="UniProtKB-EC"/>
</dbReference>
<dbReference type="PANTHER" id="PTHR45846:SF1">
    <property type="entry name" value="TRNA-DIHYDROURIDINE(47) SYNTHASE [NAD(P)(+)]-LIKE"/>
    <property type="match status" value="1"/>
</dbReference>
<evidence type="ECO:0000256" key="9">
    <source>
        <dbReference type="ARBA" id="ARBA00022857"/>
    </source>
</evidence>
<dbReference type="InterPro" id="IPR018517">
    <property type="entry name" value="tRNA_hU_synthase_CS"/>
</dbReference>
<feature type="zinc finger region" description="C3H1-type" evidence="16">
    <location>
        <begin position="121"/>
        <end position="149"/>
    </location>
</feature>
<comment type="catalytic activity">
    <reaction evidence="15">
        <text>5,6-dihydrouridine(47) in tRNA + NADP(+) = uridine(47) in tRNA + NADPH + H(+)</text>
        <dbReference type="Rhea" id="RHEA:53360"/>
        <dbReference type="Rhea" id="RHEA-COMP:13539"/>
        <dbReference type="Rhea" id="RHEA-COMP:13540"/>
        <dbReference type="ChEBI" id="CHEBI:15378"/>
        <dbReference type="ChEBI" id="CHEBI:57783"/>
        <dbReference type="ChEBI" id="CHEBI:58349"/>
        <dbReference type="ChEBI" id="CHEBI:65315"/>
        <dbReference type="ChEBI" id="CHEBI:74443"/>
        <dbReference type="EC" id="1.3.1.89"/>
    </reaction>
    <physiologicalReaction direction="right-to-left" evidence="15">
        <dbReference type="Rhea" id="RHEA:53362"/>
    </physiologicalReaction>
</comment>
<dbReference type="InterPro" id="IPR000571">
    <property type="entry name" value="Znf_CCCH"/>
</dbReference>
<comment type="similarity">
    <text evidence="17">Belongs to the dus family. Dus3 subfamily.</text>
</comment>
<dbReference type="SUPFAM" id="SSF51395">
    <property type="entry name" value="FMN-linked oxidoreductases"/>
    <property type="match status" value="1"/>
</dbReference>
<gene>
    <name evidence="20" type="primary">DUS3</name>
    <name evidence="20" type="ORF">HK105_207137</name>
</gene>
<keyword evidence="11 17" id="KW-0520">NAD</keyword>
<dbReference type="Gene3D" id="4.10.1000.10">
    <property type="entry name" value="Zinc finger, CCCH-type"/>
    <property type="match status" value="1"/>
</dbReference>
<dbReference type="EMBL" id="JADGIZ020000047">
    <property type="protein sequence ID" value="KAL2913392.1"/>
    <property type="molecule type" value="Genomic_DNA"/>
</dbReference>
<feature type="region of interest" description="Disordered" evidence="18">
    <location>
        <begin position="16"/>
        <end position="122"/>
    </location>
</feature>
<keyword evidence="21" id="KW-1185">Reference proteome</keyword>
<evidence type="ECO:0000256" key="4">
    <source>
        <dbReference type="ARBA" id="ARBA00022630"/>
    </source>
</evidence>
<comment type="catalytic activity">
    <reaction evidence="13">
        <text>a 5,6-dihydrouridine in mRNA + NAD(+) = a uridine in mRNA + NADH + H(+)</text>
        <dbReference type="Rhea" id="RHEA:69851"/>
        <dbReference type="Rhea" id="RHEA-COMP:14658"/>
        <dbReference type="Rhea" id="RHEA-COMP:17789"/>
        <dbReference type="ChEBI" id="CHEBI:15378"/>
        <dbReference type="ChEBI" id="CHEBI:57540"/>
        <dbReference type="ChEBI" id="CHEBI:57945"/>
        <dbReference type="ChEBI" id="CHEBI:65315"/>
        <dbReference type="ChEBI" id="CHEBI:74443"/>
    </reaction>
    <physiologicalReaction direction="right-to-left" evidence="13">
        <dbReference type="Rhea" id="RHEA:69853"/>
    </physiologicalReaction>
</comment>
<feature type="compositionally biased region" description="Basic and acidic residues" evidence="18">
    <location>
        <begin position="111"/>
        <end position="122"/>
    </location>
</feature>
<dbReference type="InterPro" id="IPR013785">
    <property type="entry name" value="Aldolase_TIM"/>
</dbReference>
<keyword evidence="5 17" id="KW-0288">FMN</keyword>
<dbReference type="PROSITE" id="PS50103">
    <property type="entry name" value="ZF_C3H1"/>
    <property type="match status" value="2"/>
</dbReference>
<feature type="domain" description="C3H1-type" evidence="19">
    <location>
        <begin position="121"/>
        <end position="149"/>
    </location>
</feature>
<feature type="zinc finger region" description="C3H1-type" evidence="16">
    <location>
        <begin position="162"/>
        <end position="187"/>
    </location>
</feature>
<feature type="domain" description="C3H1-type" evidence="19">
    <location>
        <begin position="162"/>
        <end position="187"/>
    </location>
</feature>
<evidence type="ECO:0000256" key="6">
    <source>
        <dbReference type="ARBA" id="ARBA00022664"/>
    </source>
</evidence>
<dbReference type="Proteomes" id="UP001527925">
    <property type="component" value="Unassembled WGS sequence"/>
</dbReference>
<evidence type="ECO:0000256" key="2">
    <source>
        <dbReference type="ARBA" id="ARBA00012376"/>
    </source>
</evidence>
<feature type="compositionally biased region" description="Basic residues" evidence="18">
    <location>
        <begin position="99"/>
        <end position="110"/>
    </location>
</feature>
<organism evidence="20 21">
    <name type="scientific">Polyrhizophydium stewartii</name>
    <dbReference type="NCBI Taxonomy" id="2732419"/>
    <lineage>
        <taxon>Eukaryota</taxon>
        <taxon>Fungi</taxon>
        <taxon>Fungi incertae sedis</taxon>
        <taxon>Chytridiomycota</taxon>
        <taxon>Chytridiomycota incertae sedis</taxon>
        <taxon>Chytridiomycetes</taxon>
        <taxon>Rhizophydiales</taxon>
        <taxon>Rhizophydiales incertae sedis</taxon>
        <taxon>Polyrhizophydium</taxon>
    </lineage>
</organism>
<evidence type="ECO:0000256" key="8">
    <source>
        <dbReference type="ARBA" id="ARBA00022771"/>
    </source>
</evidence>
<evidence type="ECO:0000313" key="20">
    <source>
        <dbReference type="EMBL" id="KAL2913392.1"/>
    </source>
</evidence>
<dbReference type="PROSITE" id="PS01136">
    <property type="entry name" value="UPF0034"/>
    <property type="match status" value="1"/>
</dbReference>
<evidence type="ECO:0000256" key="16">
    <source>
        <dbReference type="PROSITE-ProRule" id="PRU00723"/>
    </source>
</evidence>
<dbReference type="Pfam" id="PF25585">
    <property type="entry name" value="zf-CCCH_DUS3L"/>
    <property type="match status" value="2"/>
</dbReference>
<protein>
    <recommendedName>
        <fullName evidence="3 17">tRNA-dihydrouridine(47) synthase [NAD(P)(+)]</fullName>
        <ecNumber evidence="2 17">1.3.1.89</ecNumber>
    </recommendedName>
    <alternativeName>
        <fullName evidence="17">tRNA-dihydrouridine synthase 3</fullName>
    </alternativeName>
</protein>
<dbReference type="PANTHER" id="PTHR45846">
    <property type="entry name" value="TRNA-DIHYDROURIDINE(47) SYNTHASE [NAD(P)(+)]-LIKE"/>
    <property type="match status" value="1"/>
</dbReference>
<dbReference type="CDD" id="cd02801">
    <property type="entry name" value="DUS_like_FMN"/>
    <property type="match status" value="1"/>
</dbReference>
<feature type="compositionally biased region" description="Low complexity" evidence="18">
    <location>
        <begin position="18"/>
        <end position="33"/>
    </location>
</feature>
<comment type="function">
    <text evidence="17">Catalyzes the synthesis of dihydrouridine, a modified base found in the D-loop of most tRNAs. Specifically modifies U47 in cytoplasmic tRNAs.</text>
</comment>
<evidence type="ECO:0000256" key="5">
    <source>
        <dbReference type="ARBA" id="ARBA00022643"/>
    </source>
</evidence>
<comment type="catalytic activity">
    <reaction evidence="14">
        <text>a 5,6-dihydrouridine in mRNA + NADP(+) = a uridine in mRNA + NADPH + H(+)</text>
        <dbReference type="Rhea" id="RHEA:69855"/>
        <dbReference type="Rhea" id="RHEA-COMP:14658"/>
        <dbReference type="Rhea" id="RHEA-COMP:17789"/>
        <dbReference type="ChEBI" id="CHEBI:15378"/>
        <dbReference type="ChEBI" id="CHEBI:57783"/>
        <dbReference type="ChEBI" id="CHEBI:58349"/>
        <dbReference type="ChEBI" id="CHEBI:65315"/>
        <dbReference type="ChEBI" id="CHEBI:74443"/>
    </reaction>
    <physiologicalReaction direction="right-to-left" evidence="14">
        <dbReference type="Rhea" id="RHEA:69857"/>
    </physiologicalReaction>
</comment>
<evidence type="ECO:0000256" key="15">
    <source>
        <dbReference type="ARBA" id="ARBA00049513"/>
    </source>
</evidence>
<accession>A0ABR4N1I1</accession>
<comment type="caution">
    <text evidence="20">The sequence shown here is derived from an EMBL/GenBank/DDBJ whole genome shotgun (WGS) entry which is preliminary data.</text>
</comment>
<comment type="cofactor">
    <cofactor evidence="1 17">
        <name>FMN</name>
        <dbReference type="ChEBI" id="CHEBI:58210"/>
    </cofactor>
</comment>
<evidence type="ECO:0000256" key="12">
    <source>
        <dbReference type="ARBA" id="ARBA00048266"/>
    </source>
</evidence>
<evidence type="ECO:0000256" key="13">
    <source>
        <dbReference type="ARBA" id="ARBA00048342"/>
    </source>
</evidence>
<evidence type="ECO:0000256" key="10">
    <source>
        <dbReference type="ARBA" id="ARBA00023002"/>
    </source>
</evidence>